<sequence>MNRGETNIGIISTSHATPSVYPQPIPSRHRAFLIRPHRVITTYLQLVTSPPDYARSLCHPATFFDPHLAPTDFTPSRQTVKRKTQKLRPNDESHWQNARFARPERIISDPKDPTSQCMKDTIDPTRRAAPNHLSTSRASVCRPFLRFLSSAISQKITCCCFCLCCIFA</sequence>
<dbReference type="Proteomes" id="UP001595075">
    <property type="component" value="Unassembled WGS sequence"/>
</dbReference>
<evidence type="ECO:0000313" key="2">
    <source>
        <dbReference type="Proteomes" id="UP001595075"/>
    </source>
</evidence>
<gene>
    <name evidence="1" type="ORF">VTL71DRAFT_14387</name>
</gene>
<proteinExistence type="predicted"/>
<evidence type="ECO:0000313" key="1">
    <source>
        <dbReference type="EMBL" id="KAL2069708.1"/>
    </source>
</evidence>
<accession>A0ABR4CIB0</accession>
<keyword evidence="2" id="KW-1185">Reference proteome</keyword>
<dbReference type="EMBL" id="JAZHXI010000007">
    <property type="protein sequence ID" value="KAL2069708.1"/>
    <property type="molecule type" value="Genomic_DNA"/>
</dbReference>
<name>A0ABR4CIB0_9HELO</name>
<comment type="caution">
    <text evidence="1">The sequence shown here is derived from an EMBL/GenBank/DDBJ whole genome shotgun (WGS) entry which is preliminary data.</text>
</comment>
<organism evidence="1 2">
    <name type="scientific">Oculimacula yallundae</name>
    <dbReference type="NCBI Taxonomy" id="86028"/>
    <lineage>
        <taxon>Eukaryota</taxon>
        <taxon>Fungi</taxon>
        <taxon>Dikarya</taxon>
        <taxon>Ascomycota</taxon>
        <taxon>Pezizomycotina</taxon>
        <taxon>Leotiomycetes</taxon>
        <taxon>Helotiales</taxon>
        <taxon>Ploettnerulaceae</taxon>
        <taxon>Oculimacula</taxon>
    </lineage>
</organism>
<reference evidence="1 2" key="1">
    <citation type="journal article" date="2024" name="Commun. Biol.">
        <title>Comparative genomic analysis of thermophilic fungi reveals convergent evolutionary adaptations and gene losses.</title>
        <authorList>
            <person name="Steindorff A.S."/>
            <person name="Aguilar-Pontes M.V."/>
            <person name="Robinson A.J."/>
            <person name="Andreopoulos B."/>
            <person name="LaButti K."/>
            <person name="Kuo A."/>
            <person name="Mondo S."/>
            <person name="Riley R."/>
            <person name="Otillar R."/>
            <person name="Haridas S."/>
            <person name="Lipzen A."/>
            <person name="Grimwood J."/>
            <person name="Schmutz J."/>
            <person name="Clum A."/>
            <person name="Reid I.D."/>
            <person name="Moisan M.C."/>
            <person name="Butler G."/>
            <person name="Nguyen T.T.M."/>
            <person name="Dewar K."/>
            <person name="Conant G."/>
            <person name="Drula E."/>
            <person name="Henrissat B."/>
            <person name="Hansel C."/>
            <person name="Singer S."/>
            <person name="Hutchinson M.I."/>
            <person name="de Vries R.P."/>
            <person name="Natvig D.O."/>
            <person name="Powell A.J."/>
            <person name="Tsang A."/>
            <person name="Grigoriev I.V."/>
        </authorList>
    </citation>
    <scope>NUCLEOTIDE SEQUENCE [LARGE SCALE GENOMIC DNA]</scope>
    <source>
        <strain evidence="1 2">CBS 494.80</strain>
    </source>
</reference>
<protein>
    <submittedName>
        <fullName evidence="1">Uncharacterized protein</fullName>
    </submittedName>
</protein>